<dbReference type="AlphaFoldDB" id="A0A1G1VU55"/>
<proteinExistence type="predicted"/>
<dbReference type="InterPro" id="IPR050194">
    <property type="entry name" value="Glycosyltransferase_grp1"/>
</dbReference>
<comment type="caution">
    <text evidence="3">The sequence shown here is derived from an EMBL/GenBank/DDBJ whole genome shotgun (WGS) entry which is preliminary data.</text>
</comment>
<dbReference type="Pfam" id="PF00534">
    <property type="entry name" value="Glycos_transf_1"/>
    <property type="match status" value="1"/>
</dbReference>
<evidence type="ECO:0000259" key="2">
    <source>
        <dbReference type="Pfam" id="PF13439"/>
    </source>
</evidence>
<dbReference type="Proteomes" id="UP000179233">
    <property type="component" value="Unassembled WGS sequence"/>
</dbReference>
<name>A0A1G1VU55_9BACT</name>
<gene>
    <name evidence="3" type="ORF">A2786_05370</name>
</gene>
<dbReference type="EMBL" id="MHCJ01000003">
    <property type="protein sequence ID" value="OGY18890.1"/>
    <property type="molecule type" value="Genomic_DNA"/>
</dbReference>
<protein>
    <recommendedName>
        <fullName evidence="5">Glycosyl transferase family 1 domain-containing protein</fullName>
    </recommendedName>
</protein>
<dbReference type="InterPro" id="IPR001296">
    <property type="entry name" value="Glyco_trans_1"/>
</dbReference>
<evidence type="ECO:0008006" key="5">
    <source>
        <dbReference type="Google" id="ProtNLM"/>
    </source>
</evidence>
<dbReference type="PANTHER" id="PTHR45947:SF3">
    <property type="entry name" value="SULFOQUINOVOSYL TRANSFERASE SQD2"/>
    <property type="match status" value="1"/>
</dbReference>
<organism evidence="3 4">
    <name type="scientific">Candidatus Chisholmbacteria bacterium RIFCSPHIGHO2_01_FULL_52_32</name>
    <dbReference type="NCBI Taxonomy" id="1797591"/>
    <lineage>
        <taxon>Bacteria</taxon>
        <taxon>Candidatus Chisholmiibacteriota</taxon>
    </lineage>
</organism>
<reference evidence="3 4" key="1">
    <citation type="journal article" date="2016" name="Nat. Commun.">
        <title>Thousands of microbial genomes shed light on interconnected biogeochemical processes in an aquifer system.</title>
        <authorList>
            <person name="Anantharaman K."/>
            <person name="Brown C.T."/>
            <person name="Hug L.A."/>
            <person name="Sharon I."/>
            <person name="Castelle C.J."/>
            <person name="Probst A.J."/>
            <person name="Thomas B.C."/>
            <person name="Singh A."/>
            <person name="Wilkins M.J."/>
            <person name="Karaoz U."/>
            <person name="Brodie E.L."/>
            <person name="Williams K.H."/>
            <person name="Hubbard S.S."/>
            <person name="Banfield J.F."/>
        </authorList>
    </citation>
    <scope>NUCLEOTIDE SEQUENCE [LARGE SCALE GENOMIC DNA]</scope>
</reference>
<dbReference type="CDD" id="cd03801">
    <property type="entry name" value="GT4_PimA-like"/>
    <property type="match status" value="1"/>
</dbReference>
<feature type="domain" description="Glycosyltransferase subfamily 4-like N-terminal" evidence="2">
    <location>
        <begin position="15"/>
        <end position="180"/>
    </location>
</feature>
<accession>A0A1G1VU55</accession>
<evidence type="ECO:0000313" key="4">
    <source>
        <dbReference type="Proteomes" id="UP000179233"/>
    </source>
</evidence>
<sequence length="373" mass="41991">MKILIGISYYHPNISGLTIYAKRFAEEMVNRSHSVEVLTAKYRKKLPAREIIRGVLITRIWTPVCIGRGPVMPTFPIAVYKALRKSQIVNCHLPQFESFITVILAKLLKKNVILTYHCDLSGWPGLVNHISEIATWITQFIAGALADAIISYTEDYGRHSRFLSLFKKKVVYILPPVKLETPANLSGNWQDAKVKIGFAGRVSREKGLHHLLQTLPSLRKSLGRDVQLIFAGPFKEVIGVDYKSLLGGYLEKWKQNLTFLGPLSQAEMASFYKTIDVLVLPSTERLEAFGMVQVEAMMHGCPVVATDLPGVRIPISLTGMGKLVPPRNTKALAKAIAEVITNRKRFIRPKKEIQKKFDYQRTMDALESLMETT</sequence>
<dbReference type="Pfam" id="PF13439">
    <property type="entry name" value="Glyco_transf_4"/>
    <property type="match status" value="1"/>
</dbReference>
<dbReference type="GO" id="GO:0016757">
    <property type="term" value="F:glycosyltransferase activity"/>
    <property type="evidence" value="ECO:0007669"/>
    <property type="project" value="InterPro"/>
</dbReference>
<feature type="domain" description="Glycosyl transferase family 1" evidence="1">
    <location>
        <begin position="189"/>
        <end position="347"/>
    </location>
</feature>
<evidence type="ECO:0000259" key="1">
    <source>
        <dbReference type="Pfam" id="PF00534"/>
    </source>
</evidence>
<dbReference type="SUPFAM" id="SSF53756">
    <property type="entry name" value="UDP-Glycosyltransferase/glycogen phosphorylase"/>
    <property type="match status" value="1"/>
</dbReference>
<evidence type="ECO:0000313" key="3">
    <source>
        <dbReference type="EMBL" id="OGY18890.1"/>
    </source>
</evidence>
<dbReference type="Gene3D" id="3.40.50.2000">
    <property type="entry name" value="Glycogen Phosphorylase B"/>
    <property type="match status" value="2"/>
</dbReference>
<dbReference type="PANTHER" id="PTHR45947">
    <property type="entry name" value="SULFOQUINOVOSYL TRANSFERASE SQD2"/>
    <property type="match status" value="1"/>
</dbReference>
<dbReference type="InterPro" id="IPR028098">
    <property type="entry name" value="Glyco_trans_4-like_N"/>
</dbReference>